<dbReference type="PANTHER" id="PTHR21301:SF10">
    <property type="entry name" value="REVERSE TRANSCRIPTASE DOMAIN-CONTAINING PROTEIN"/>
    <property type="match status" value="1"/>
</dbReference>
<feature type="domain" description="GIY-YIG" evidence="1">
    <location>
        <begin position="722"/>
        <end position="806"/>
    </location>
</feature>
<protein>
    <submittedName>
        <fullName evidence="4">Uncharacterized protein LOC124293079 isoform X1</fullName>
    </submittedName>
</protein>
<organism evidence="3 4">
    <name type="scientific">Neodiprion lecontei</name>
    <name type="common">Redheaded pine sawfly</name>
    <dbReference type="NCBI Taxonomy" id="441921"/>
    <lineage>
        <taxon>Eukaryota</taxon>
        <taxon>Metazoa</taxon>
        <taxon>Ecdysozoa</taxon>
        <taxon>Arthropoda</taxon>
        <taxon>Hexapoda</taxon>
        <taxon>Insecta</taxon>
        <taxon>Pterygota</taxon>
        <taxon>Neoptera</taxon>
        <taxon>Endopterygota</taxon>
        <taxon>Hymenoptera</taxon>
        <taxon>Tenthredinoidea</taxon>
        <taxon>Diprionidae</taxon>
        <taxon>Diprioninae</taxon>
        <taxon>Neodiprion</taxon>
    </lineage>
</organism>
<dbReference type="Pfam" id="PF26215">
    <property type="entry name" value="HTH_animal"/>
    <property type="match status" value="1"/>
</dbReference>
<dbReference type="PROSITE" id="PS50164">
    <property type="entry name" value="GIY_YIG"/>
    <property type="match status" value="1"/>
</dbReference>
<evidence type="ECO:0000259" key="2">
    <source>
        <dbReference type="PROSITE" id="PS50878"/>
    </source>
</evidence>
<dbReference type="RefSeq" id="XP_046588308.1">
    <property type="nucleotide sequence ID" value="XM_046732352.1"/>
</dbReference>
<sequence>MDVNIMDSLPGGFFNFVKHTYGDRALHLIKSWAKLTSTRAGLLNRRVFLLQCRSNKVIPKHISNNLKCTYSLTLEYHPFKNLGDKLIHNFQKSVLNVEIKITIWKLQKVNEELGEICNQLKSLIPQPLFDNCKSVNKVRFSKIFTRIKEVNMKKLEELVQQRLNGIRLPDANKCVFNYTNRELPKQVYRTLSLEPNFGLQIQNKITIVPEVIKDLEYCISAVKLDNCNAADLSAVKENLRSKSINILSNFCKGQSRSEDRLMLNKDLIVTKKFLRENEDLVVSRSDKGNSTVIMFREEYEREMSALISDRTTYLPLHRDPTLTYQKRANNLVAELASSGVIDEAEEKNLRSSYTRAPRIYGLRKTHKPTCKLRPVVSCIQSPSYKLSRVVHEILTPVVDTFSFNLLNSFQFVDFIRDVELHSDYRLISLDVVSLFTNIRKDLVLKVINESWDNIKHLVKVPKFLLIKLIEFCFETSYFTYNGVLYRQVEGCSMGNPASPVLANIVMNYVLQQIITVLPFNIAFIKLYVDDTIAAVPETELNRVLELFNSFEENIQFTMEVEQNGCIPFLDIMVERSNNHLKTNWYTKPTSSGRILNFCSNHPMSQKVGMIHGLLDRMFRLSSEEYHEDNYQKIEILLTNNSYPRSFVRAAIIKFKENKANGGVGGVRPTNFIKYCRFPFVPGLSHKINSCFTGTNVKLAYYNVYKIKSLYTKLKDPVQQDQRAGVVYKIPCSCGLCYVGQTKQYLKNRIYQHRNSCRNVKILDENKTALAAHYFDSGHGFDFDKAKILDLENNWLKRSVSEMVWIKLNDTVNKRTDTQNLSAMYNEILSVYNDYLGDAR</sequence>
<dbReference type="Pfam" id="PF00078">
    <property type="entry name" value="RVT_1"/>
    <property type="match status" value="1"/>
</dbReference>
<dbReference type="PROSITE" id="PS50878">
    <property type="entry name" value="RT_POL"/>
    <property type="match status" value="1"/>
</dbReference>
<gene>
    <name evidence="4" type="primary">LOC124293079</name>
</gene>
<feature type="domain" description="Reverse transcriptase" evidence="2">
    <location>
        <begin position="346"/>
        <end position="589"/>
    </location>
</feature>
<evidence type="ECO:0000313" key="4">
    <source>
        <dbReference type="RefSeq" id="XP_046588308.1"/>
    </source>
</evidence>
<dbReference type="GeneID" id="124293079"/>
<dbReference type="Proteomes" id="UP000829291">
    <property type="component" value="Chromosome 2"/>
</dbReference>
<evidence type="ECO:0000259" key="1">
    <source>
        <dbReference type="PROSITE" id="PS50164"/>
    </source>
</evidence>
<dbReference type="InterPro" id="IPR000477">
    <property type="entry name" value="RT_dom"/>
</dbReference>
<accession>A0ABM3FJW8</accession>
<keyword evidence="3" id="KW-1185">Reference proteome</keyword>
<reference evidence="4" key="1">
    <citation type="submission" date="2025-08" db="UniProtKB">
        <authorList>
            <consortium name="RefSeq"/>
        </authorList>
    </citation>
    <scope>IDENTIFICATION</scope>
    <source>
        <tissue evidence="4">Thorax and Abdomen</tissue>
    </source>
</reference>
<proteinExistence type="predicted"/>
<name>A0ABM3FJW8_NEOLC</name>
<evidence type="ECO:0000313" key="3">
    <source>
        <dbReference type="Proteomes" id="UP000829291"/>
    </source>
</evidence>
<dbReference type="PANTHER" id="PTHR21301">
    <property type="entry name" value="REVERSE TRANSCRIPTASE"/>
    <property type="match status" value="1"/>
</dbReference>
<dbReference type="SUPFAM" id="SSF56672">
    <property type="entry name" value="DNA/RNA polymerases"/>
    <property type="match status" value="1"/>
</dbReference>
<dbReference type="InterPro" id="IPR043502">
    <property type="entry name" value="DNA/RNA_pol_sf"/>
</dbReference>
<dbReference type="CDD" id="cd10442">
    <property type="entry name" value="GIY-YIG_PLEs"/>
    <property type="match status" value="1"/>
</dbReference>
<dbReference type="InterPro" id="IPR000305">
    <property type="entry name" value="GIY-YIG_endonuc"/>
</dbReference>
<dbReference type="InterPro" id="IPR058912">
    <property type="entry name" value="HTH_animal"/>
</dbReference>